<feature type="transmembrane region" description="Helical" evidence="2">
    <location>
        <begin position="260"/>
        <end position="280"/>
    </location>
</feature>
<dbReference type="Pfam" id="PF13968">
    <property type="entry name" value="DUF4220"/>
    <property type="match status" value="2"/>
</dbReference>
<proteinExistence type="predicted"/>
<dbReference type="EMBL" id="CAJGYO010000014">
    <property type="protein sequence ID" value="CAD6267624.1"/>
    <property type="molecule type" value="Genomic_DNA"/>
</dbReference>
<evidence type="ECO:0000313" key="5">
    <source>
        <dbReference type="Proteomes" id="UP000604825"/>
    </source>
</evidence>
<dbReference type="InterPro" id="IPR025315">
    <property type="entry name" value="DUF4220"/>
</dbReference>
<organism evidence="4 5">
    <name type="scientific">Miscanthus lutarioriparius</name>
    <dbReference type="NCBI Taxonomy" id="422564"/>
    <lineage>
        <taxon>Eukaryota</taxon>
        <taxon>Viridiplantae</taxon>
        <taxon>Streptophyta</taxon>
        <taxon>Embryophyta</taxon>
        <taxon>Tracheophyta</taxon>
        <taxon>Spermatophyta</taxon>
        <taxon>Magnoliopsida</taxon>
        <taxon>Liliopsida</taxon>
        <taxon>Poales</taxon>
        <taxon>Poaceae</taxon>
        <taxon>PACMAD clade</taxon>
        <taxon>Panicoideae</taxon>
        <taxon>Andropogonodae</taxon>
        <taxon>Andropogoneae</taxon>
        <taxon>Saccharinae</taxon>
        <taxon>Miscanthus</taxon>
    </lineage>
</organism>
<reference evidence="4" key="1">
    <citation type="submission" date="2020-10" db="EMBL/GenBank/DDBJ databases">
        <authorList>
            <person name="Han B."/>
            <person name="Lu T."/>
            <person name="Zhao Q."/>
            <person name="Huang X."/>
            <person name="Zhao Y."/>
        </authorList>
    </citation>
    <scope>NUCLEOTIDE SEQUENCE</scope>
</reference>
<feature type="transmembrane region" description="Helical" evidence="2">
    <location>
        <begin position="155"/>
        <end position="175"/>
    </location>
</feature>
<feature type="compositionally biased region" description="Basic and acidic residues" evidence="1">
    <location>
        <begin position="685"/>
        <end position="704"/>
    </location>
</feature>
<accession>A0A811RCA5</accession>
<keyword evidence="2" id="KW-1133">Transmembrane helix</keyword>
<dbReference type="AlphaFoldDB" id="A0A811RCA5"/>
<dbReference type="Proteomes" id="UP000604825">
    <property type="component" value="Unassembled WGS sequence"/>
</dbReference>
<feature type="transmembrane region" description="Helical" evidence="2">
    <location>
        <begin position="23"/>
        <end position="41"/>
    </location>
</feature>
<name>A0A811RCA5_9POAL</name>
<evidence type="ECO:0000256" key="1">
    <source>
        <dbReference type="SAM" id="MobiDB-lite"/>
    </source>
</evidence>
<protein>
    <recommendedName>
        <fullName evidence="3">DUF4220 domain-containing protein</fullName>
    </recommendedName>
</protein>
<comment type="caution">
    <text evidence="4">The sequence shown here is derived from an EMBL/GenBank/DDBJ whole genome shotgun (WGS) entry which is preliminary data.</text>
</comment>
<feature type="region of interest" description="Disordered" evidence="1">
    <location>
        <begin position="683"/>
        <end position="716"/>
    </location>
</feature>
<dbReference type="PANTHER" id="PTHR31325">
    <property type="entry name" value="OS01G0798800 PROTEIN-RELATED"/>
    <property type="match status" value="1"/>
</dbReference>
<dbReference type="OrthoDB" id="695796at2759"/>
<keyword evidence="2" id="KW-0472">Membrane</keyword>
<sequence length="716" mass="81739">MFWLGMMLTMILAQSVPWWSEWGFRITVVSSLGANLVVGILSGTRRRSASRWLWALLGEVAKLFVWLAYQVAEAAATSALGSLSLCGSDASEEEKQVVAFWAPFLLLHLGGPDNLTAYALEDNKISNRKWLEIGVRILVVIYTIYNNTHRGGRSWALLLAASVVMLVAGVVSFYFTKAGSQRDDTLRWDWESMCKVAEMELSLIYEFLYTKAILAHTWHYYLIRLLSPLFTAAAAFLFCFWHHPDKQQQGDDGHRVRGSFVGITYALLAITFLMDVAWLMRALGSTWAYAYFQAAGRRWWCSIHRIVVRLDPLQLICRDPQAIINTQEKDEEKKKKMYTRLDIRTRWGHKAFSCAPEQVKKKLKKDEQVKKKLKKHGHKAFSCAPEQVKKKFEEDVLLSHLFGEEFEEDVILWHIATCMVLVVLTDGRRLASAIGVMSEYMMFLVAVRRQMLPGLVLHSQLQVTRKKLVEIWDGGQRSKILPDREKSIMNNKEKLAMILRRVRIVEDDENVPSEDKIEGNEGTQLLLHAQDLYFCLSGDKRPTTVESRAAPWSPPRVSDEMLEFIFNVWVDKLVYAAVRCSREAHAKQLSAGGDLTTVLWMLIQHAGPFCIGEKAKSISFVAAKPKKEEEEKKKKDDAKPPLRAPPPCCPVCPPYYHPSYPPVCPPYYGPSWPPVCPWYPQCPPQHERPGDEPEEAREDKHEDSSSDDDEDSESEE</sequence>
<keyword evidence="2" id="KW-0812">Transmembrane</keyword>
<keyword evidence="5" id="KW-1185">Reference proteome</keyword>
<evidence type="ECO:0000313" key="4">
    <source>
        <dbReference type="EMBL" id="CAD6267624.1"/>
    </source>
</evidence>
<feature type="domain" description="DUF4220" evidence="3">
    <location>
        <begin position="66"/>
        <end position="173"/>
    </location>
</feature>
<evidence type="ECO:0000259" key="3">
    <source>
        <dbReference type="Pfam" id="PF13968"/>
    </source>
</evidence>
<feature type="domain" description="DUF4220" evidence="3">
    <location>
        <begin position="191"/>
        <end position="308"/>
    </location>
</feature>
<dbReference type="InterPro" id="IPR007658">
    <property type="entry name" value="DUF594"/>
</dbReference>
<evidence type="ECO:0000256" key="2">
    <source>
        <dbReference type="SAM" id="Phobius"/>
    </source>
</evidence>
<gene>
    <name evidence="4" type="ORF">NCGR_LOCUS50929</name>
</gene>
<dbReference type="Pfam" id="PF04578">
    <property type="entry name" value="DUF594"/>
    <property type="match status" value="1"/>
</dbReference>
<feature type="transmembrane region" description="Helical" evidence="2">
    <location>
        <begin position="218"/>
        <end position="240"/>
    </location>
</feature>
<feature type="compositionally biased region" description="Acidic residues" evidence="1">
    <location>
        <begin position="705"/>
        <end position="716"/>
    </location>
</feature>